<name>A0ABT7MW83_9MICO</name>
<gene>
    <name evidence="2" type="ORF">QSV35_05195</name>
</gene>
<evidence type="ECO:0000313" key="2">
    <source>
        <dbReference type="EMBL" id="MDL9978715.1"/>
    </source>
</evidence>
<comment type="caution">
    <text evidence="2">The sequence shown here is derived from an EMBL/GenBank/DDBJ whole genome shotgun (WGS) entry which is preliminary data.</text>
</comment>
<dbReference type="Pfam" id="PF19865">
    <property type="entry name" value="DUF6338"/>
    <property type="match status" value="1"/>
</dbReference>
<dbReference type="EMBL" id="JASXSZ010000001">
    <property type="protein sequence ID" value="MDL9978715.1"/>
    <property type="molecule type" value="Genomic_DNA"/>
</dbReference>
<sequence>MDILTVAVPTDNSGKSDVGIPEGSLAIAAFIVLALPGFIYAGVGRWARGESATDRDVGLTIARGAVFSVALTAVYLLLLGGWLFSGVGPGADADAVAIANPRLLGLTVLVFYVAVPTVVSIVMHRRRIDWVFPNWAEDARGDVKRGFGWVRLPQSKHGYNSVPSAWDHASEQNHQAWVKVKRSNGEWVGGWFTKGSFVTTYPEPRSIYIAHQFRMTNDGNFDGEGPIPGSGVFLMINNDDMVFWTNPARADQEKEDCDG</sequence>
<reference evidence="2 3" key="1">
    <citation type="submission" date="2023-06" db="EMBL/GenBank/DDBJ databases">
        <title>Microbacterium sp. nov., isolated from a waste landfill.</title>
        <authorList>
            <person name="Wen W."/>
        </authorList>
    </citation>
    <scope>NUCLEOTIDE SEQUENCE [LARGE SCALE GENOMIC DNA]</scope>
    <source>
        <strain evidence="2 3">ASV49</strain>
    </source>
</reference>
<feature type="transmembrane region" description="Helical" evidence="1">
    <location>
        <begin position="64"/>
        <end position="84"/>
    </location>
</feature>
<evidence type="ECO:0000256" key="1">
    <source>
        <dbReference type="SAM" id="Phobius"/>
    </source>
</evidence>
<protein>
    <submittedName>
        <fullName evidence="2">DUF6338 family protein</fullName>
    </submittedName>
</protein>
<feature type="transmembrane region" description="Helical" evidence="1">
    <location>
        <begin position="104"/>
        <end position="123"/>
    </location>
</feature>
<dbReference type="InterPro" id="IPR045919">
    <property type="entry name" value="DUF6338"/>
</dbReference>
<evidence type="ECO:0000313" key="3">
    <source>
        <dbReference type="Proteomes" id="UP001235064"/>
    </source>
</evidence>
<dbReference type="RefSeq" id="WP_286287371.1">
    <property type="nucleotide sequence ID" value="NZ_JASXSZ010000001.1"/>
</dbReference>
<keyword evidence="1" id="KW-0812">Transmembrane</keyword>
<feature type="transmembrane region" description="Helical" evidence="1">
    <location>
        <begin position="25"/>
        <end position="43"/>
    </location>
</feature>
<organism evidence="2 3">
    <name type="scientific">Microbacterium candidum</name>
    <dbReference type="NCBI Taxonomy" id="3041922"/>
    <lineage>
        <taxon>Bacteria</taxon>
        <taxon>Bacillati</taxon>
        <taxon>Actinomycetota</taxon>
        <taxon>Actinomycetes</taxon>
        <taxon>Micrococcales</taxon>
        <taxon>Microbacteriaceae</taxon>
        <taxon>Microbacterium</taxon>
    </lineage>
</organism>
<keyword evidence="1" id="KW-1133">Transmembrane helix</keyword>
<keyword evidence="3" id="KW-1185">Reference proteome</keyword>
<proteinExistence type="predicted"/>
<dbReference type="Proteomes" id="UP001235064">
    <property type="component" value="Unassembled WGS sequence"/>
</dbReference>
<accession>A0ABT7MW83</accession>
<keyword evidence="1" id="KW-0472">Membrane</keyword>